<evidence type="ECO:0000259" key="1">
    <source>
        <dbReference type="Pfam" id="PF13590"/>
    </source>
</evidence>
<feature type="domain" description="DUF4136" evidence="1">
    <location>
        <begin position="11"/>
        <end position="130"/>
    </location>
</feature>
<dbReference type="Proteomes" id="UP001501337">
    <property type="component" value="Unassembled WGS sequence"/>
</dbReference>
<sequence length="191" mass="20715">MVLQACSGYTVKTDKDDSFVLGEYSSFRFVDQVTAVTKSSDLVNPLVVNRVRESIARELKSMGLAQASAAAASEGLLLVDFALQSEERVRYRPSTLSLGFGVRRGGLLMGGARDVMPEDYTAGRFAVELRKPLPVSAEDDGEAVDDKTTSEVVWFGVANHNFLGMSANDTQEQVDEVVSALLEEVRPSSDD</sequence>
<name>A0ABP7NVK4_9GAMM</name>
<proteinExistence type="predicted"/>
<dbReference type="Gene3D" id="3.30.160.670">
    <property type="match status" value="1"/>
</dbReference>
<accession>A0ABP7NVK4</accession>
<dbReference type="InterPro" id="IPR025411">
    <property type="entry name" value="DUF4136"/>
</dbReference>
<evidence type="ECO:0000313" key="2">
    <source>
        <dbReference type="EMBL" id="GAA3954692.1"/>
    </source>
</evidence>
<comment type="caution">
    <text evidence="2">The sequence shown here is derived from an EMBL/GenBank/DDBJ whole genome shotgun (WGS) entry which is preliminary data.</text>
</comment>
<keyword evidence="3" id="KW-1185">Reference proteome</keyword>
<organism evidence="2 3">
    <name type="scientific">Allohahella marinimesophila</name>
    <dbReference type="NCBI Taxonomy" id="1054972"/>
    <lineage>
        <taxon>Bacteria</taxon>
        <taxon>Pseudomonadati</taxon>
        <taxon>Pseudomonadota</taxon>
        <taxon>Gammaproteobacteria</taxon>
        <taxon>Oceanospirillales</taxon>
        <taxon>Hahellaceae</taxon>
        <taxon>Allohahella</taxon>
    </lineage>
</organism>
<evidence type="ECO:0000313" key="3">
    <source>
        <dbReference type="Proteomes" id="UP001501337"/>
    </source>
</evidence>
<dbReference type="EMBL" id="BAABBO010000007">
    <property type="protein sequence ID" value="GAA3954692.1"/>
    <property type="molecule type" value="Genomic_DNA"/>
</dbReference>
<protein>
    <recommendedName>
        <fullName evidence="1">DUF4136 domain-containing protein</fullName>
    </recommendedName>
</protein>
<dbReference type="Pfam" id="PF13590">
    <property type="entry name" value="DUF4136"/>
    <property type="match status" value="1"/>
</dbReference>
<gene>
    <name evidence="2" type="ORF">GCM10022278_11660</name>
</gene>
<reference evidence="3" key="1">
    <citation type="journal article" date="2019" name="Int. J. Syst. Evol. Microbiol.">
        <title>The Global Catalogue of Microorganisms (GCM) 10K type strain sequencing project: providing services to taxonomists for standard genome sequencing and annotation.</title>
        <authorList>
            <consortium name="The Broad Institute Genomics Platform"/>
            <consortium name="The Broad Institute Genome Sequencing Center for Infectious Disease"/>
            <person name="Wu L."/>
            <person name="Ma J."/>
        </authorList>
    </citation>
    <scope>NUCLEOTIDE SEQUENCE [LARGE SCALE GENOMIC DNA]</scope>
    <source>
        <strain evidence="3">JCM 17555</strain>
    </source>
</reference>